<feature type="compositionally biased region" description="Low complexity" evidence="1">
    <location>
        <begin position="1"/>
        <end position="13"/>
    </location>
</feature>
<protein>
    <submittedName>
        <fullName evidence="3">Metallophosphoesterase</fullName>
    </submittedName>
</protein>
<organism evidence="3 4">
    <name type="scientific">Methylobacterium currus</name>
    <dbReference type="NCBI Taxonomy" id="2051553"/>
    <lineage>
        <taxon>Bacteria</taxon>
        <taxon>Pseudomonadati</taxon>
        <taxon>Pseudomonadota</taxon>
        <taxon>Alphaproteobacteria</taxon>
        <taxon>Hyphomicrobiales</taxon>
        <taxon>Methylobacteriaceae</taxon>
        <taxon>Methylobacterium</taxon>
    </lineage>
</organism>
<evidence type="ECO:0000313" key="4">
    <source>
        <dbReference type="Proteomes" id="UP000244755"/>
    </source>
</evidence>
<dbReference type="EMBL" id="CP028843">
    <property type="protein sequence ID" value="AWB22657.1"/>
    <property type="molecule type" value="Genomic_DNA"/>
</dbReference>
<dbReference type="InterPro" id="IPR004843">
    <property type="entry name" value="Calcineurin-like_PHP"/>
</dbReference>
<dbReference type="GO" id="GO:0016787">
    <property type="term" value="F:hydrolase activity"/>
    <property type="evidence" value="ECO:0007669"/>
    <property type="project" value="InterPro"/>
</dbReference>
<dbReference type="InterPro" id="IPR029052">
    <property type="entry name" value="Metallo-depent_PP-like"/>
</dbReference>
<dbReference type="Proteomes" id="UP000244755">
    <property type="component" value="Chromosome 1"/>
</dbReference>
<dbReference type="PANTHER" id="PTHR37844">
    <property type="entry name" value="SER/THR PROTEIN PHOSPHATASE SUPERFAMILY (AFU_ORTHOLOGUE AFUA_1G14840)"/>
    <property type="match status" value="1"/>
</dbReference>
<name>A0A2R4WM77_9HYPH</name>
<gene>
    <name evidence="3" type="ORF">DA075_18545</name>
</gene>
<accession>A0A2R4WM77</accession>
<evidence type="ECO:0000313" key="3">
    <source>
        <dbReference type="EMBL" id="AWB22657.1"/>
    </source>
</evidence>
<evidence type="ECO:0000259" key="2">
    <source>
        <dbReference type="Pfam" id="PF00149"/>
    </source>
</evidence>
<dbReference type="Gene3D" id="3.60.21.10">
    <property type="match status" value="1"/>
</dbReference>
<keyword evidence="4" id="KW-1185">Reference proteome</keyword>
<evidence type="ECO:0000256" key="1">
    <source>
        <dbReference type="SAM" id="MobiDB-lite"/>
    </source>
</evidence>
<feature type="region of interest" description="Disordered" evidence="1">
    <location>
        <begin position="1"/>
        <end position="26"/>
    </location>
</feature>
<dbReference type="KEGG" id="mee:DA075_18545"/>
<dbReference type="OrthoDB" id="356681at2"/>
<dbReference type="SUPFAM" id="SSF56300">
    <property type="entry name" value="Metallo-dependent phosphatases"/>
    <property type="match status" value="1"/>
</dbReference>
<reference evidence="3 4" key="1">
    <citation type="submission" date="2018-04" db="EMBL/GenBank/DDBJ databases">
        <title>Methylobacterium sp. PR1016A genome.</title>
        <authorList>
            <person name="Park W."/>
        </authorList>
    </citation>
    <scope>NUCLEOTIDE SEQUENCE [LARGE SCALE GENOMIC DNA]</scope>
    <source>
        <strain evidence="3 4">PR1016A</strain>
    </source>
</reference>
<sequence>MSPGSGREGGSSPPRRRSGSRRMGWRGSREAAVKIWIFSDLHTDATPWTPPEGLACDLAICAGDVADGLTKRSIPWLREHVVPRAREVVYVPGNHDFWRTRYPDEIAAAREASIIAGIRMLDCGQSFNFEGTKIIGATLWTDYRITGHLAMARSIAGDRQAGMRDHRLIQTRDARGVPAPFRPAAAEELHRQHRARVERALAEPWDGTRVVVSHHAPHARSLLHGEVREMIDAAYGSDLSSILERPHAPDLWVHGHIHASRDYQIGRTRVIANPRGHDTSHRKRDGTWVSELENPSFDPALILEI</sequence>
<dbReference type="Pfam" id="PF00149">
    <property type="entry name" value="Metallophos"/>
    <property type="match status" value="1"/>
</dbReference>
<proteinExistence type="predicted"/>
<feature type="compositionally biased region" description="Basic residues" evidence="1">
    <location>
        <begin position="14"/>
        <end position="24"/>
    </location>
</feature>
<feature type="domain" description="Calcineurin-like phosphoesterase" evidence="2">
    <location>
        <begin position="34"/>
        <end position="259"/>
    </location>
</feature>
<dbReference type="PANTHER" id="PTHR37844:SF2">
    <property type="entry name" value="SER_THR PROTEIN PHOSPHATASE SUPERFAMILY (AFU_ORTHOLOGUE AFUA_1G14840)"/>
    <property type="match status" value="1"/>
</dbReference>
<dbReference type="AlphaFoldDB" id="A0A2R4WM77"/>